<evidence type="ECO:0000313" key="3">
    <source>
        <dbReference type="Proteomes" id="UP000619293"/>
    </source>
</evidence>
<dbReference type="SUPFAM" id="SSF51905">
    <property type="entry name" value="FAD/NAD(P)-binding domain"/>
    <property type="match status" value="1"/>
</dbReference>
<proteinExistence type="predicted"/>
<dbReference type="Pfam" id="PF13454">
    <property type="entry name" value="NAD_binding_9"/>
    <property type="match status" value="1"/>
</dbReference>
<dbReference type="PANTHER" id="PTHR40254:SF1">
    <property type="entry name" value="BLR0577 PROTEIN"/>
    <property type="match status" value="1"/>
</dbReference>
<keyword evidence="3" id="KW-1185">Reference proteome</keyword>
<sequence length="653" mass="70999">MTRTPTVAIIGAGPRGTSLLERLIANAAECAPDRTIAVHVIDPYPPGGGRIWRSQQSPLLWMNTTSDDCTMFTDETVACEGPVVSGPTLVAWAQQLATGCLSAPPGFRPAPSTSAEAGRMRDSWFTTRRTQSDYLSWVFRQSAQNGMPQVQVRSHVGRAVDVHDLPSGRQRVVMADDLPPVDADVVLFAQGNVDVAPNAEEVRLTEYAAAHDLCYLPSGSTEDHCFDRIPAGEPVIVRGLGLCFIDTAVLLTSGRGGTFHRDDSGELHYRPSGAEPVLFVGSRRGVPYWSKMGYSLPGPAPEPFGHLDAAAVAALGDRPLDFAMDVWPLIAREVTHAGYRELAESHPELLDLDARQFLHRLDTLDWDGPALKELVDQAVRFDEDRIDLAETAHPLAGRHFPDLGSLQSWMIDYIAAGVRRGRDPRHSASLAMLHGLSSAFSSLVALVNQERLSPAAWEHDLPTFLDLCRFLTSGPPGQRLEELLALTRAGVVRFLGAEMTVSTHGGLFHARSCNVSVSITARSLIEARLPERTMLRVNDPLLGKLIQREEIREESRPAPGGGDRYPAGLVDTAGLIDTDSLHRLKRADGTPHRSRFGAGILFSGSALASGRFPSPRSNDGFFRQNDTIARAALQELCRAGQGEHEDESCHGQP</sequence>
<dbReference type="PANTHER" id="PTHR40254">
    <property type="entry name" value="BLR0577 PROTEIN"/>
    <property type="match status" value="1"/>
</dbReference>
<dbReference type="InterPro" id="IPR038732">
    <property type="entry name" value="HpyO/CreE_NAD-binding"/>
</dbReference>
<name>A0A8J3JRJ8_9ACTN</name>
<feature type="domain" description="FAD-dependent urate hydroxylase HpyO/Asp monooxygenase CreE-like FAD/NAD(P)-binding" evidence="1">
    <location>
        <begin position="8"/>
        <end position="192"/>
    </location>
</feature>
<comment type="caution">
    <text evidence="2">The sequence shown here is derived from an EMBL/GenBank/DDBJ whole genome shotgun (WGS) entry which is preliminary data.</text>
</comment>
<dbReference type="EMBL" id="BONG01000002">
    <property type="protein sequence ID" value="GIF87224.1"/>
    <property type="molecule type" value="Genomic_DNA"/>
</dbReference>
<reference evidence="2 3" key="1">
    <citation type="submission" date="2021-01" db="EMBL/GenBank/DDBJ databases">
        <title>Whole genome shotgun sequence of Catellatospora chokoriensis NBRC 107358.</title>
        <authorList>
            <person name="Komaki H."/>
            <person name="Tamura T."/>
        </authorList>
    </citation>
    <scope>NUCLEOTIDE SEQUENCE [LARGE SCALE GENOMIC DNA]</scope>
    <source>
        <strain evidence="2 3">NBRC 107358</strain>
    </source>
</reference>
<organism evidence="2 3">
    <name type="scientific">Catellatospora chokoriensis</name>
    <dbReference type="NCBI Taxonomy" id="310353"/>
    <lineage>
        <taxon>Bacteria</taxon>
        <taxon>Bacillati</taxon>
        <taxon>Actinomycetota</taxon>
        <taxon>Actinomycetes</taxon>
        <taxon>Micromonosporales</taxon>
        <taxon>Micromonosporaceae</taxon>
        <taxon>Catellatospora</taxon>
    </lineage>
</organism>
<dbReference type="AlphaFoldDB" id="A0A8J3JRJ8"/>
<gene>
    <name evidence="2" type="ORF">Cch02nite_06680</name>
</gene>
<dbReference type="RefSeq" id="WP_191841704.1">
    <property type="nucleotide sequence ID" value="NZ_BAAALB010000015.1"/>
</dbReference>
<dbReference type="InterPro" id="IPR052189">
    <property type="entry name" value="L-asp_N-monooxygenase_NS-form"/>
</dbReference>
<protein>
    <submittedName>
        <fullName evidence="2">Adenylate cyclase</fullName>
    </submittedName>
</protein>
<dbReference type="InterPro" id="IPR036188">
    <property type="entry name" value="FAD/NAD-bd_sf"/>
</dbReference>
<accession>A0A8J3JRJ8</accession>
<dbReference type="Proteomes" id="UP000619293">
    <property type="component" value="Unassembled WGS sequence"/>
</dbReference>
<evidence type="ECO:0000313" key="2">
    <source>
        <dbReference type="EMBL" id="GIF87224.1"/>
    </source>
</evidence>
<evidence type="ECO:0000259" key="1">
    <source>
        <dbReference type="Pfam" id="PF13454"/>
    </source>
</evidence>